<dbReference type="Pfam" id="PF00501">
    <property type="entry name" value="AMP-binding"/>
    <property type="match status" value="3"/>
</dbReference>
<gene>
    <name evidence="6" type="ORF">FHX73_112765</name>
</gene>
<evidence type="ECO:0000256" key="3">
    <source>
        <dbReference type="ARBA" id="ARBA00022450"/>
    </source>
</evidence>
<dbReference type="InterPro" id="IPR020845">
    <property type="entry name" value="AMP-binding_CS"/>
</dbReference>
<dbReference type="InterPro" id="IPR020806">
    <property type="entry name" value="PKS_PP-bd"/>
</dbReference>
<dbReference type="Pfam" id="PF00550">
    <property type="entry name" value="PP-binding"/>
    <property type="match status" value="3"/>
</dbReference>
<dbReference type="InterPro" id="IPR009081">
    <property type="entry name" value="PP-bd_ACP"/>
</dbReference>
<dbReference type="EMBL" id="VIWT01000001">
    <property type="protein sequence ID" value="TWF98935.1"/>
    <property type="molecule type" value="Genomic_DNA"/>
</dbReference>
<dbReference type="InterPro" id="IPR010071">
    <property type="entry name" value="AA_adenyl_dom"/>
</dbReference>
<evidence type="ECO:0000313" key="6">
    <source>
        <dbReference type="EMBL" id="TWF98935.1"/>
    </source>
</evidence>
<evidence type="ECO:0000313" key="7">
    <source>
        <dbReference type="Proteomes" id="UP000317940"/>
    </source>
</evidence>
<dbReference type="GO" id="GO:0043041">
    <property type="term" value="P:amino acid activation for nonribosomal peptide biosynthetic process"/>
    <property type="evidence" value="ECO:0007669"/>
    <property type="project" value="TreeGrafter"/>
</dbReference>
<dbReference type="InterPro" id="IPR045851">
    <property type="entry name" value="AMP-bd_C_sf"/>
</dbReference>
<dbReference type="FunFam" id="3.30.300.30:FF:000010">
    <property type="entry name" value="Enterobactin synthetase component F"/>
    <property type="match status" value="2"/>
</dbReference>
<comment type="similarity">
    <text evidence="2">Belongs to the ATP-dependent AMP-binding enzyme family.</text>
</comment>
<dbReference type="GO" id="GO:0008610">
    <property type="term" value="P:lipid biosynthetic process"/>
    <property type="evidence" value="ECO:0007669"/>
    <property type="project" value="UniProtKB-ARBA"/>
</dbReference>
<dbReference type="InterPro" id="IPR023213">
    <property type="entry name" value="CAT-like_dom_sf"/>
</dbReference>
<dbReference type="InterPro" id="IPR025110">
    <property type="entry name" value="AMP-bd_C"/>
</dbReference>
<dbReference type="SUPFAM" id="SSF53474">
    <property type="entry name" value="alpha/beta-Hydrolases"/>
    <property type="match status" value="1"/>
</dbReference>
<evidence type="ECO:0000259" key="5">
    <source>
        <dbReference type="PROSITE" id="PS50075"/>
    </source>
</evidence>
<dbReference type="Gene3D" id="3.40.50.1820">
    <property type="entry name" value="alpha/beta hydrolase"/>
    <property type="match status" value="1"/>
</dbReference>
<feature type="domain" description="Carrier" evidence="5">
    <location>
        <begin position="2046"/>
        <end position="2123"/>
    </location>
</feature>
<protein>
    <submittedName>
        <fullName evidence="6">Amino acid adenylation domain-containing protein</fullName>
    </submittedName>
</protein>
<dbReference type="SUPFAM" id="SSF56801">
    <property type="entry name" value="Acetyl-CoA synthetase-like"/>
    <property type="match status" value="3"/>
</dbReference>
<dbReference type="CDD" id="cd05930">
    <property type="entry name" value="A_NRPS"/>
    <property type="match status" value="1"/>
</dbReference>
<keyword evidence="7" id="KW-1185">Reference proteome</keyword>
<dbReference type="GO" id="GO:0003824">
    <property type="term" value="F:catalytic activity"/>
    <property type="evidence" value="ECO:0007669"/>
    <property type="project" value="InterPro"/>
</dbReference>
<evidence type="ECO:0000256" key="4">
    <source>
        <dbReference type="ARBA" id="ARBA00022553"/>
    </source>
</evidence>
<dbReference type="OrthoDB" id="3802848at2"/>
<sequence>MTGTVLSSGQERLWWLQQLDPQDVSYNVPLVLVFPGGLDQPAVARVLAELSARHEVLRTRYAVADGRPYGVVTEGHTVPLDRVEAADDWRPLANEFAARAFDLAAAPPIRARVVAAGRAAVLVLAMHHVMVDGESVRVLQREIAELYRAATGGRAAELPEPRAAYRDFAAAQRAVPQAELDRQLDFWRAELAGHERLELVTDRPHRPGPRSAGYVTTELSEARTRELKTRALRYRSTLSGVLTAALGVVLGAYSGQTDLTLGTVLRGHRGAEFADVVGYYSTTVAVRLDLAAATTVRELCRQAHQRLRDAQAHQDAPFEQVVTALRPLREPHRDPLFEVVTVHHGEWTSATGPDALCVRDGVDERATRFALELDSIVDNGVLRATFGYDAELFDAATVRAMADTFVRVLEHLLDEPGAALAGLPLAAPEEPVRIPATAQDDASSAATVLVADALAAHAAARPGDTALVAEDAVLTFGGLDARVNRLARVLTAAGVAPERAVALALPRTADSVVALFAVLRAGGVLVPVDLDAPAERTGQVLADTAPVLLLTTGAAAARLPEHGAAVLALDAPEVAAALAAASPEPVTDADRAGPLLPDHAAYVIHTSGSTGRPKGVLVSHRSLANLRAQHADRLFGPHARRLGRPLRVALTAATTFDTAWEGPLALTAGHQLHLIDDQVRRDPEALVARVRTAGIDFMDLTPTFATALLAAGLLDGDRAPGLLMIGGEALDQALWTELRAHPGTVATNYYGPTECTVDALAARLADSARPLLGGPLDGVHGYVLDRLLRPVPPGAVGELYLSGVQLARGYVGRPELTAERFVADPFADPGADPFAAPGARMYRTGDLVRRGHDGSLGYLGRTDDQVKIRGHRIEPGEVAEALRRHPAVAQAAVLARADEHGVRRLVAYVVPHGEPVPAAELRAHAGRQLPRAMVPDAFVPLAALPLTVNGKIDHRALPAPEFGTAAGGGRAARSPREEVLRTLFAEVLGRPGAGPGRAVGVDDDFFALGGHSLLATRLLSRIRAALRVDLTLRDLFDHPTVRGLAAAAEAAEAGGSATRAHPPLLPGPLPAVLPLSPAQRRLWFVEQADGPSDRYHVPAVHRLTGALDATALRAALGDLVERHEPLRTVFPAVDGEPRQRILPASPVDLPTVDTDGTRLPGELAALVRRPFALDREPPLRCALFRLAPEQHVLAVVLHHLATDGWSTGPLWTDLAAAYAARRAGAAPDRRPLPVRYADYTRWQADLLGREDDPDSLAHRQLGRWHERLAGLPEESAPPADRPRPATPTLGADAVHFETDAELHCGVAALAALTATSGTMVLQAALALLLSRLGCGTDLAIGGVTAGRRDAALDELVGFFVNTQVLRYDLSGDPTPVELLARIRETDLAAHDDQDVPFERIVEAVNPPRSLARHPLFQVMLLLADEEAPELPGLAVEPYPLGGAAAKFDLTFTFRERRAPDGSPLGLSCLLEYSTDLYDRDTAAELGERYVRLLSALVGRPHQPVGTAELLSAAERRELLAEPVPAPPAAAPTATTVPELFRHWARHTPAAEAVREPGRSISYRQLDAWSDRLAEELVRRGVRPEDRVALLCDRSAALVAGLLAVLKAGAAYLPLHLSDPTARHRRVLDEAGAVLVLTDPAWAGRAEALGRPCLALPPAPDPAEPARPGGQHAPGHPAALAYTIFTSGSTGAPKGVAVSHGDILAFVRDHRWAGGAHRRVLVHSPTAFDLSTYEVWVPLLRGGTAVVAPPGDLDVRRLGQLLDEGGVTALWLTSGLFQLVAELDPGCLAGVTEVWAGGDVVPAAAVRRVLDACPGLVVANGYGPTEATTFATSARADAADPPGSSFPIGRPLDGMRAHVLDDRLRPVPRGVVGELYLSGAGVARGYLGRPDLTAERFVACPFVPAGGLGVPPAGGWGMYRTGDLVRRRRDGQLDFVGRADGQVKLRGFRIELDEVSDALAALDGVAQVVTVVREAGAAGPLLVGYLVPAAGRTLDPGALRGRLSAVLPAYMVPAVLMPLDRLPLTANGKVDRKALPAPELPAAAGPALTDPAQLLLRALFAEVTGAAAERIGPDTDFFQLGGHSLAAIRLAARIGSAFGAELSVRDVFEARTVAELAGRVAGAARARPALTARERPAVLPLSPAQRRLWLLHRFAGLDTAYNVPLARRLRGRPDRAALDAALDEVVRRHEVLRTVYPAPAGEPVQLVLEPPPAGSLLRCVEADLSEQDALLTAEASRPFDLSTELPLRAVLVTLGQDEHLLLVVVHHIAIDGFAIGTFWRDLTEAYQRHLLGTPPPRPPLPVQYPDYALWQAELAATEHQPDGLLARQARYWRHTLAELPQLRLPLRRDAADPAEPADTSGDSFALPVPEKVADRLRRLAEDTGSSLFTVLQAGVALLMARIGAGTDVPLGTVVSGRTDEALEELLGFFVNTLVLRIDAGGDPGFGELLARTRAVVLGALAHQDLPFERVVELLRPARAAGRNPLFSVMSAYQTGEPDTPVPFGDLTAVPVEVGYDATKFDLLVEFTDTPSADGASTLALRLGYRRALFERATVEGLARLLIGLLDQASADPGRRIGDLEALAPEQREQALAGGGPPAEPATLAQLFAARAARTPHAPAVVCGDAVLSFAEVERRAAGLAARLLARGTRPQDVVAVALPRSVELVVAVLAISRIGAVHLPVDPGYPAERIAYLLADAAPVLLLAADGTPLPEHGIARLPLPAEPVRGHPAPAVRAMPPDSTAYLIYTSGSTGRPKGVRVPQRGLSSLAAAMADRFGITAGSRVLQLASPGFDASIMELLMAWSRGAALVVPEPAAGPERWRAAVLAGPELAGLITRARVTHAVIPPAVLATVPVLPAGVLDCLVVGAEACPPELVTAWAPGRRMINAYGPTESTVAATISDPLAPGGGPPPIGRPVAGTRVLLLDDRLRPVPPGVPGDVYLAGAGLALGYAGRPGLTAGRFVADPYGTPGTRLYHTGDRAHRDPDGQLVFAGRSDDQVKIRGVRIEPGEVAAALRALPGVADAAVIVRTGPDGPRLLGYLTPRHDAALEPGELRRRLAAVLPAAMLPATLTVLDRIPLTAHGKVDRAALAELLPDPAADGTAAQPRTPREEIVRDVFAEVLGRSAVGVEDGFFELGGHSLLAVRLVDRLREVLGVDLGLEQVFRTPDVAGLAAALDGGAQRGPYTGLLPIRVGGDRPALFCVHPVNGLAWCYAGLAGLLPPGTPVFGLQAVDGPADAPLPGSVREMAEAYVERIRAVQPHGPYQLLGWSFGGNVAHAMATLLQRAGERVSLLALLDSRLHGGGPAEPAEDDLLTARLHFEHGALRHVEPAQLARLDEVTRNNLRLAAGYRPERFRGDVLHVLAEHPEHGAAPGAEAWHAAVDGRIHPHRIPAGHYDLMRPEPLRAIAALLGDRIEPPVADPPVTEEQGRRT</sequence>
<dbReference type="SMART" id="SM00824">
    <property type="entry name" value="PKS_TE"/>
    <property type="match status" value="1"/>
</dbReference>
<dbReference type="CDD" id="cd19531">
    <property type="entry name" value="LCL_NRPS-like"/>
    <property type="match status" value="1"/>
</dbReference>
<organism evidence="6 7">
    <name type="scientific">Kitasatospora viridis</name>
    <dbReference type="NCBI Taxonomy" id="281105"/>
    <lineage>
        <taxon>Bacteria</taxon>
        <taxon>Bacillati</taxon>
        <taxon>Actinomycetota</taxon>
        <taxon>Actinomycetes</taxon>
        <taxon>Kitasatosporales</taxon>
        <taxon>Streptomycetaceae</taxon>
        <taxon>Kitasatospora</taxon>
    </lineage>
</organism>
<dbReference type="Pfam" id="PF13193">
    <property type="entry name" value="AMP-binding_C"/>
    <property type="match status" value="3"/>
</dbReference>
<dbReference type="Gene3D" id="3.30.559.10">
    <property type="entry name" value="Chloramphenicol acetyltransferase-like domain"/>
    <property type="match status" value="3"/>
</dbReference>
<dbReference type="RefSeq" id="WP_145905287.1">
    <property type="nucleotide sequence ID" value="NZ_BAAAMZ010000011.1"/>
</dbReference>
<dbReference type="InterPro" id="IPR001031">
    <property type="entry name" value="Thioesterase"/>
</dbReference>
<dbReference type="PROSITE" id="PS00012">
    <property type="entry name" value="PHOSPHOPANTETHEINE"/>
    <property type="match status" value="3"/>
</dbReference>
<dbReference type="CDD" id="cd12117">
    <property type="entry name" value="A_NRPS_Srf_like"/>
    <property type="match status" value="1"/>
</dbReference>
<dbReference type="Pfam" id="PF00668">
    <property type="entry name" value="Condensation"/>
    <property type="match status" value="3"/>
</dbReference>
<proteinExistence type="inferred from homology"/>
<dbReference type="FunFam" id="1.10.1200.10:FF:000016">
    <property type="entry name" value="Non-ribosomal peptide synthase"/>
    <property type="match status" value="2"/>
</dbReference>
<dbReference type="GO" id="GO:0031177">
    <property type="term" value="F:phosphopantetheine binding"/>
    <property type="evidence" value="ECO:0007669"/>
    <property type="project" value="InterPro"/>
</dbReference>
<dbReference type="InterPro" id="IPR000873">
    <property type="entry name" value="AMP-dep_synth/lig_dom"/>
</dbReference>
<dbReference type="GO" id="GO:0005829">
    <property type="term" value="C:cytosol"/>
    <property type="evidence" value="ECO:0007669"/>
    <property type="project" value="TreeGrafter"/>
</dbReference>
<dbReference type="Gene3D" id="2.30.38.10">
    <property type="entry name" value="Luciferase, Domain 3"/>
    <property type="match status" value="2"/>
</dbReference>
<dbReference type="Pfam" id="PF00975">
    <property type="entry name" value="Thioesterase"/>
    <property type="match status" value="1"/>
</dbReference>
<dbReference type="PROSITE" id="PS50075">
    <property type="entry name" value="CARRIER"/>
    <property type="match status" value="3"/>
</dbReference>
<dbReference type="GO" id="GO:0072330">
    <property type="term" value="P:monocarboxylic acid biosynthetic process"/>
    <property type="evidence" value="ECO:0007669"/>
    <property type="project" value="UniProtKB-ARBA"/>
</dbReference>
<reference evidence="6 7" key="1">
    <citation type="submission" date="2019-06" db="EMBL/GenBank/DDBJ databases">
        <title>Sequencing the genomes of 1000 actinobacteria strains.</title>
        <authorList>
            <person name="Klenk H.-P."/>
        </authorList>
    </citation>
    <scope>NUCLEOTIDE SEQUENCE [LARGE SCALE GENOMIC DNA]</scope>
    <source>
        <strain evidence="6 7">DSM 44826</strain>
    </source>
</reference>
<dbReference type="InterPro" id="IPR036736">
    <property type="entry name" value="ACP-like_sf"/>
</dbReference>
<name>A0A561UHV9_9ACTN</name>
<comment type="cofactor">
    <cofactor evidence="1">
        <name>pantetheine 4'-phosphate</name>
        <dbReference type="ChEBI" id="CHEBI:47942"/>
    </cofactor>
</comment>
<dbReference type="Gene3D" id="3.40.50.12780">
    <property type="entry name" value="N-terminal domain of ligase-like"/>
    <property type="match status" value="1"/>
</dbReference>
<dbReference type="InterPro" id="IPR006162">
    <property type="entry name" value="Ppantetheine_attach_site"/>
</dbReference>
<dbReference type="SUPFAM" id="SSF47336">
    <property type="entry name" value="ACP-like"/>
    <property type="match status" value="3"/>
</dbReference>
<dbReference type="InterPro" id="IPR042099">
    <property type="entry name" value="ANL_N_sf"/>
</dbReference>
<dbReference type="Gene3D" id="1.10.1200.10">
    <property type="entry name" value="ACP-like"/>
    <property type="match status" value="2"/>
</dbReference>
<dbReference type="Proteomes" id="UP000317940">
    <property type="component" value="Unassembled WGS sequence"/>
</dbReference>
<keyword evidence="4" id="KW-0597">Phosphoprotein</keyword>
<dbReference type="InterPro" id="IPR029058">
    <property type="entry name" value="AB_hydrolase_fold"/>
</dbReference>
<comment type="caution">
    <text evidence="6">The sequence shown here is derived from an EMBL/GenBank/DDBJ whole genome shotgun (WGS) entry which is preliminary data.</text>
</comment>
<dbReference type="Gene3D" id="3.30.559.30">
    <property type="entry name" value="Nonribosomal peptide synthetase, condensation domain"/>
    <property type="match status" value="3"/>
</dbReference>
<dbReference type="Gene3D" id="3.30.300.30">
    <property type="match status" value="3"/>
</dbReference>
<keyword evidence="3" id="KW-0596">Phosphopantetheine</keyword>
<dbReference type="NCBIfam" id="TIGR01733">
    <property type="entry name" value="AA-adenyl-dom"/>
    <property type="match status" value="3"/>
</dbReference>
<evidence type="ECO:0000256" key="2">
    <source>
        <dbReference type="ARBA" id="ARBA00006432"/>
    </source>
</evidence>
<feature type="domain" description="Carrier" evidence="5">
    <location>
        <begin position="3103"/>
        <end position="3178"/>
    </location>
</feature>
<accession>A0A561UHV9</accession>
<dbReference type="GO" id="GO:0017000">
    <property type="term" value="P:antibiotic biosynthetic process"/>
    <property type="evidence" value="ECO:0007669"/>
    <property type="project" value="UniProtKB-ARBA"/>
</dbReference>
<dbReference type="InterPro" id="IPR001242">
    <property type="entry name" value="Condensation_dom"/>
</dbReference>
<dbReference type="PANTHER" id="PTHR45527">
    <property type="entry name" value="NONRIBOSOMAL PEPTIDE SYNTHETASE"/>
    <property type="match status" value="1"/>
</dbReference>
<evidence type="ECO:0000256" key="1">
    <source>
        <dbReference type="ARBA" id="ARBA00001957"/>
    </source>
</evidence>
<dbReference type="GO" id="GO:0044550">
    <property type="term" value="P:secondary metabolite biosynthetic process"/>
    <property type="evidence" value="ECO:0007669"/>
    <property type="project" value="TreeGrafter"/>
</dbReference>
<dbReference type="SMART" id="SM00823">
    <property type="entry name" value="PKS_PP"/>
    <property type="match status" value="3"/>
</dbReference>
<dbReference type="CDD" id="cd19540">
    <property type="entry name" value="LCL_NRPS-like"/>
    <property type="match status" value="2"/>
</dbReference>
<dbReference type="PANTHER" id="PTHR45527:SF1">
    <property type="entry name" value="FATTY ACID SYNTHASE"/>
    <property type="match status" value="1"/>
</dbReference>
<dbReference type="PROSITE" id="PS00455">
    <property type="entry name" value="AMP_BINDING"/>
    <property type="match status" value="2"/>
</dbReference>
<dbReference type="NCBIfam" id="NF003417">
    <property type="entry name" value="PRK04813.1"/>
    <property type="match status" value="4"/>
</dbReference>
<dbReference type="Gene3D" id="3.40.50.980">
    <property type="match status" value="4"/>
</dbReference>
<dbReference type="InterPro" id="IPR020802">
    <property type="entry name" value="TesA-like"/>
</dbReference>
<feature type="domain" description="Carrier" evidence="5">
    <location>
        <begin position="974"/>
        <end position="1052"/>
    </location>
</feature>
<dbReference type="SUPFAM" id="SSF52777">
    <property type="entry name" value="CoA-dependent acyltransferases"/>
    <property type="match status" value="6"/>
</dbReference>